<dbReference type="AlphaFoldDB" id="A0A385JNT9"/>
<dbReference type="InterPro" id="IPR055259">
    <property type="entry name" value="YkvP/CgeB_Glyco_trans-like"/>
</dbReference>
<organism evidence="2">
    <name type="scientific">Proteus penneri</name>
    <dbReference type="NCBI Taxonomy" id="102862"/>
    <lineage>
        <taxon>Bacteria</taxon>
        <taxon>Pseudomonadati</taxon>
        <taxon>Pseudomonadota</taxon>
        <taxon>Gammaproteobacteria</taxon>
        <taxon>Enterobacterales</taxon>
        <taxon>Morganellaceae</taxon>
        <taxon>Proteus</taxon>
    </lineage>
</organism>
<feature type="domain" description="Spore protein YkvP/CgeB glycosyl transferase-like" evidence="1">
    <location>
        <begin position="212"/>
        <end position="351"/>
    </location>
</feature>
<dbReference type="Pfam" id="PF13524">
    <property type="entry name" value="Glyco_trans_1_2"/>
    <property type="match status" value="1"/>
</dbReference>
<proteinExistence type="predicted"/>
<dbReference type="EMBL" id="KY710731">
    <property type="protein sequence ID" value="AXZ00016.1"/>
    <property type="molecule type" value="Genomic_DNA"/>
</dbReference>
<dbReference type="RefSeq" id="WP_161738075.1">
    <property type="nucleotide sequence ID" value="NZ_CAXOKJ010000007.1"/>
</dbReference>
<name>A0A385JNT9_9GAMM</name>
<reference evidence="2" key="1">
    <citation type="journal article" date="2017" name="PLoS ONE">
        <title>Genetic diversity of the O antigens of Proteus species and the development of a suspension array for molecular serotyping.</title>
        <authorList>
            <person name="Yu X."/>
            <person name="Torzewska A."/>
            <person name="Zhang X."/>
            <person name="Yin Z."/>
            <person name="Drzewiecka D."/>
            <person name="Cao H."/>
            <person name="Liu B."/>
            <person name="Knirel Y.A."/>
            <person name="Rozalski A."/>
            <person name="Wang L."/>
        </authorList>
    </citation>
    <scope>NUCLEOTIDE SEQUENCE</scope>
    <source>
        <strain evidence="2">G2665</strain>
    </source>
</reference>
<evidence type="ECO:0000259" key="1">
    <source>
        <dbReference type="Pfam" id="PF13524"/>
    </source>
</evidence>
<accession>A0A385JNT9</accession>
<protein>
    <recommendedName>
        <fullName evidence="1">Spore protein YkvP/CgeB glycosyl transferase-like domain-containing protein</fullName>
    </recommendedName>
</protein>
<evidence type="ECO:0000313" key="2">
    <source>
        <dbReference type="EMBL" id="AXZ00016.1"/>
    </source>
</evidence>
<dbReference type="SUPFAM" id="SSF53756">
    <property type="entry name" value="UDP-Glycosyltransferase/glycogen phosphorylase"/>
    <property type="match status" value="1"/>
</dbReference>
<dbReference type="Gene3D" id="3.40.50.2000">
    <property type="entry name" value="Glycogen Phosphorylase B"/>
    <property type="match status" value="1"/>
</dbReference>
<sequence length="358" mass="43270">MKILIVGEYAFPIYEESFYNAFKRLGYDVHKFSWIGYFKYYQHYQLQPQKKYNILKSIYYRFQNKYLIGPTINRINNDLIRKANNEKYDLIFIYRGTHIYSSTLKKLKKNKDVKIFGYNNDDPFSKSYHSYLWRHYLKCLPYYDHIFAYREKNIFDYQNKGITSTSILMSYYIKENNFHYEYKERHDKSIKIVFIGHYENDGRDKILLSIIKYGFDLSLYGTGWEKSLLYNEIVSLLGEIKPIYNDEYNKILNNADVSFVFLSKLNNDTYTRRVFEIPITKTVMLSERTSMIESLFKENEEIIFFEGINDVIKKLIFLNENRAHLEKIKENAYNRVIKDGHEVEDRVKQIISTYENEK</sequence>